<dbReference type="InterPro" id="IPR036388">
    <property type="entry name" value="WH-like_DNA-bd_sf"/>
</dbReference>
<dbReference type="Proteomes" id="UP000186601">
    <property type="component" value="Unassembled WGS sequence"/>
</dbReference>
<feature type="region of interest" description="Disordered" evidence="1">
    <location>
        <begin position="172"/>
        <end position="207"/>
    </location>
</feature>
<evidence type="ECO:0000313" key="2">
    <source>
        <dbReference type="EMBL" id="PSR74440.1"/>
    </source>
</evidence>
<dbReference type="OrthoDB" id="10261556at2759"/>
<feature type="compositionally biased region" description="Acidic residues" evidence="1">
    <location>
        <begin position="221"/>
        <end position="241"/>
    </location>
</feature>
<feature type="compositionally biased region" description="Low complexity" evidence="1">
    <location>
        <begin position="192"/>
        <end position="201"/>
    </location>
</feature>
<dbReference type="STRING" id="98765.A0A2R6NPL9"/>
<accession>A0A2R6NPL9</accession>
<dbReference type="AlphaFoldDB" id="A0A2R6NPL9"/>
<organism evidence="2 3">
    <name type="scientific">Hermanssonia centrifuga</name>
    <dbReference type="NCBI Taxonomy" id="98765"/>
    <lineage>
        <taxon>Eukaryota</taxon>
        <taxon>Fungi</taxon>
        <taxon>Dikarya</taxon>
        <taxon>Basidiomycota</taxon>
        <taxon>Agaricomycotina</taxon>
        <taxon>Agaricomycetes</taxon>
        <taxon>Polyporales</taxon>
        <taxon>Meruliaceae</taxon>
        <taxon>Hermanssonia</taxon>
    </lineage>
</organism>
<protein>
    <submittedName>
        <fullName evidence="2">Uncharacterized protein</fullName>
    </submittedName>
</protein>
<name>A0A2R6NPL9_9APHY</name>
<evidence type="ECO:0000256" key="1">
    <source>
        <dbReference type="SAM" id="MobiDB-lite"/>
    </source>
</evidence>
<evidence type="ECO:0000313" key="3">
    <source>
        <dbReference type="Proteomes" id="UP000186601"/>
    </source>
</evidence>
<feature type="region of interest" description="Disordered" evidence="1">
    <location>
        <begin position="220"/>
        <end position="241"/>
    </location>
</feature>
<dbReference type="Gene3D" id="1.10.10.10">
    <property type="entry name" value="Winged helix-like DNA-binding domain superfamily/Winged helix DNA-binding domain"/>
    <property type="match status" value="1"/>
</dbReference>
<feature type="compositionally biased region" description="Basic residues" evidence="1">
    <location>
        <begin position="274"/>
        <end position="283"/>
    </location>
</feature>
<dbReference type="EMBL" id="MLYV02000989">
    <property type="protein sequence ID" value="PSR74440.1"/>
    <property type="molecule type" value="Genomic_DNA"/>
</dbReference>
<comment type="caution">
    <text evidence="2">The sequence shown here is derived from an EMBL/GenBank/DDBJ whole genome shotgun (WGS) entry which is preliminary data.</text>
</comment>
<gene>
    <name evidence="2" type="ORF">PHLCEN_2v9852</name>
</gene>
<sequence length="308" mass="34382">MASWTTVEEDATTRCGHCDNCTRAPETVVRKDVTLEAWQILKVAEYVQERKGTATLGQLSELARGGAKSEFNFDSHTRKGKQGSAKGSVDLENVCGGKVQLPKEHAEGLCMKLLLDGYLEEAPSVTIYKTIFYLNSGPRARDLTRFTRDELERGKGPKIVFSFLRKSRRVPSEKTRKESSFAQLDSDIEELPPSAHPAASSSRKRKAPEALELAVALGAEEVADDDGEDAGQSLEDLDSDDFMPQVRFYHGRVVVPESDESDFEEQWQSSLRPKPTKRRRTRISHHDNRASTSSRLVEDHEVISLSSD</sequence>
<feature type="region of interest" description="Disordered" evidence="1">
    <location>
        <begin position="257"/>
        <end position="308"/>
    </location>
</feature>
<reference evidence="2 3" key="1">
    <citation type="submission" date="2018-02" db="EMBL/GenBank/DDBJ databases">
        <title>Genome sequence of the basidiomycete white-rot fungus Phlebia centrifuga.</title>
        <authorList>
            <person name="Granchi Z."/>
            <person name="Peng M."/>
            <person name="de Vries R.P."/>
            <person name="Hilden K."/>
            <person name="Makela M.R."/>
            <person name="Grigoriev I."/>
            <person name="Riley R."/>
        </authorList>
    </citation>
    <scope>NUCLEOTIDE SEQUENCE [LARGE SCALE GENOMIC DNA]</scope>
    <source>
        <strain evidence="2 3">FBCC195</strain>
    </source>
</reference>
<keyword evidence="3" id="KW-1185">Reference proteome</keyword>
<proteinExistence type="predicted"/>